<name>A0ACC1J2E3_9FUNG</name>
<keyword evidence="2" id="KW-1185">Reference proteome</keyword>
<dbReference type="Proteomes" id="UP001150603">
    <property type="component" value="Unassembled WGS sequence"/>
</dbReference>
<sequence length="376" mass="40046">MQGALSPFSESVYQTAPPLAPTMSATPQQPQRMARGSTFASHVRSQSAAVPSPLIRGLSTPISRTSTSPAIGGNDQSLAQAIDGFSQALGGNNSSSVPVAAKTPPTAAEKPASAHKRSRSVHALMGLFTRKQSVAAVAPAISNTDPSMSEPPQFTLPLATPAPAPSAPPRLSREPSSIGSVHSGSIATPKNSLPLPRPALTTRMVSELNYPTRRTVTASVAPYLLPPRADPNGDQLIANYQRFAVEAQSRFAADECTDYSQTPMLNVFGVLDRGIQDYVHPGLVGELPTLWLPNKDLNESSAGDVLGDKQEVEREVERDQAMVEPEFAESAPQWVVNRLLSYRMNPTPGASAGEAQFYPSAADHDEELREVRIHQG</sequence>
<proteinExistence type="predicted"/>
<evidence type="ECO:0000313" key="1">
    <source>
        <dbReference type="EMBL" id="KAJ1934988.1"/>
    </source>
</evidence>
<dbReference type="EMBL" id="JANBPW010004425">
    <property type="protein sequence ID" value="KAJ1934988.1"/>
    <property type="molecule type" value="Genomic_DNA"/>
</dbReference>
<accession>A0ACC1J2E3</accession>
<reference evidence="1" key="1">
    <citation type="submission" date="2022-07" db="EMBL/GenBank/DDBJ databases">
        <title>Phylogenomic reconstructions and comparative analyses of Kickxellomycotina fungi.</title>
        <authorList>
            <person name="Reynolds N.K."/>
            <person name="Stajich J.E."/>
            <person name="Barry K."/>
            <person name="Grigoriev I.V."/>
            <person name="Crous P."/>
            <person name="Smith M.E."/>
        </authorList>
    </citation>
    <scope>NUCLEOTIDE SEQUENCE</scope>
    <source>
        <strain evidence="1">NRRL 5244</strain>
    </source>
</reference>
<evidence type="ECO:0000313" key="2">
    <source>
        <dbReference type="Proteomes" id="UP001150603"/>
    </source>
</evidence>
<organism evidence="1 2">
    <name type="scientific">Linderina macrospora</name>
    <dbReference type="NCBI Taxonomy" id="4868"/>
    <lineage>
        <taxon>Eukaryota</taxon>
        <taxon>Fungi</taxon>
        <taxon>Fungi incertae sedis</taxon>
        <taxon>Zoopagomycota</taxon>
        <taxon>Kickxellomycotina</taxon>
        <taxon>Kickxellomycetes</taxon>
        <taxon>Kickxellales</taxon>
        <taxon>Kickxellaceae</taxon>
        <taxon>Linderina</taxon>
    </lineage>
</organism>
<gene>
    <name evidence="1" type="ORF">FBU59_005525</name>
</gene>
<comment type="caution">
    <text evidence="1">The sequence shown here is derived from an EMBL/GenBank/DDBJ whole genome shotgun (WGS) entry which is preliminary data.</text>
</comment>
<protein>
    <submittedName>
        <fullName evidence="1">Uncharacterized protein</fullName>
    </submittedName>
</protein>